<dbReference type="RefSeq" id="XP_004350314.1">
    <property type="nucleotide sequence ID" value="XM_004350264.1"/>
</dbReference>
<evidence type="ECO:0000259" key="8">
    <source>
        <dbReference type="PROSITE" id="PS50250"/>
    </source>
</evidence>
<accession>F4QCH5</accession>
<dbReference type="InterPro" id="IPR000717">
    <property type="entry name" value="PCI_dom"/>
</dbReference>
<comment type="similarity">
    <text evidence="3">Belongs to the CSN3 family.</text>
</comment>
<proteinExistence type="inferred from homology"/>
<evidence type="ECO:0000313" key="10">
    <source>
        <dbReference type="Proteomes" id="UP000007797"/>
    </source>
</evidence>
<dbReference type="Proteomes" id="UP000007797">
    <property type="component" value="Unassembled WGS sequence"/>
</dbReference>
<dbReference type="KEGG" id="dfa:DFA_11371"/>
<dbReference type="SUPFAM" id="SSF46785">
    <property type="entry name" value="Winged helix' DNA-binding domain"/>
    <property type="match status" value="1"/>
</dbReference>
<dbReference type="PANTHER" id="PTHR10758:SF1">
    <property type="entry name" value="COP9 SIGNALOSOME COMPLEX SUBUNIT 3"/>
    <property type="match status" value="1"/>
</dbReference>
<name>F4QCH5_CACFS</name>
<evidence type="ECO:0000256" key="1">
    <source>
        <dbReference type="ARBA" id="ARBA00004123"/>
    </source>
</evidence>
<protein>
    <recommendedName>
        <fullName evidence="4">COP9 signalosome complex subunit 3</fullName>
    </recommendedName>
</protein>
<keyword evidence="5" id="KW-0963">Cytoplasm</keyword>
<comment type="subcellular location">
    <subcellularLocation>
        <location evidence="2">Cytoplasm</location>
    </subcellularLocation>
    <subcellularLocation>
        <location evidence="1">Nucleus</location>
    </subcellularLocation>
</comment>
<keyword evidence="9" id="KW-0647">Proteasome</keyword>
<dbReference type="OMA" id="NHYHDLV"/>
<evidence type="ECO:0000256" key="3">
    <source>
        <dbReference type="ARBA" id="ARBA00007084"/>
    </source>
</evidence>
<dbReference type="SMART" id="SM00088">
    <property type="entry name" value="PINT"/>
    <property type="match status" value="1"/>
</dbReference>
<dbReference type="GO" id="GO:0008180">
    <property type="term" value="C:COP9 signalosome"/>
    <property type="evidence" value="ECO:0007669"/>
    <property type="project" value="UniProtKB-KW"/>
</dbReference>
<gene>
    <name evidence="9" type="primary">CSN3</name>
    <name evidence="9" type="ORF">DFA_11371</name>
</gene>
<dbReference type="Pfam" id="PF22788">
    <property type="entry name" value="COP9_hel_rpt"/>
    <property type="match status" value="1"/>
</dbReference>
<dbReference type="AlphaFoldDB" id="F4QCH5"/>
<keyword evidence="6" id="KW-0736">Signalosome</keyword>
<dbReference type="Pfam" id="PF01399">
    <property type="entry name" value="PCI"/>
    <property type="match status" value="1"/>
</dbReference>
<dbReference type="InterPro" id="IPR050756">
    <property type="entry name" value="CSN3"/>
</dbReference>
<dbReference type="GeneID" id="14866218"/>
<dbReference type="PROSITE" id="PS50250">
    <property type="entry name" value="PCI"/>
    <property type="match status" value="1"/>
</dbReference>
<dbReference type="GO" id="GO:0000502">
    <property type="term" value="C:proteasome complex"/>
    <property type="evidence" value="ECO:0007669"/>
    <property type="project" value="UniProtKB-KW"/>
</dbReference>
<dbReference type="Gene3D" id="1.25.40.570">
    <property type="match status" value="1"/>
</dbReference>
<evidence type="ECO:0000313" key="9">
    <source>
        <dbReference type="EMBL" id="EGG13610.1"/>
    </source>
</evidence>
<dbReference type="InterPro" id="IPR036390">
    <property type="entry name" value="WH_DNA-bd_sf"/>
</dbReference>
<keyword evidence="10" id="KW-1185">Reference proteome</keyword>
<dbReference type="OrthoDB" id="29061at2759"/>
<dbReference type="GO" id="GO:0006511">
    <property type="term" value="P:ubiquitin-dependent protein catabolic process"/>
    <property type="evidence" value="ECO:0007669"/>
    <property type="project" value="TreeGrafter"/>
</dbReference>
<dbReference type="InterPro" id="IPR055089">
    <property type="entry name" value="COP9_N"/>
</dbReference>
<evidence type="ECO:0000256" key="6">
    <source>
        <dbReference type="ARBA" id="ARBA00022790"/>
    </source>
</evidence>
<evidence type="ECO:0000256" key="5">
    <source>
        <dbReference type="ARBA" id="ARBA00022490"/>
    </source>
</evidence>
<keyword evidence="7" id="KW-0539">Nucleus</keyword>
<dbReference type="EMBL" id="GL883029">
    <property type="protein sequence ID" value="EGG13610.1"/>
    <property type="molecule type" value="Genomic_DNA"/>
</dbReference>
<reference evidence="10" key="1">
    <citation type="journal article" date="2011" name="Genome Res.">
        <title>Phylogeny-wide analysis of social amoeba genomes highlights ancient origins for complex intercellular communication.</title>
        <authorList>
            <person name="Heidel A.J."/>
            <person name="Lawal H.M."/>
            <person name="Felder M."/>
            <person name="Schilde C."/>
            <person name="Helps N.R."/>
            <person name="Tunggal B."/>
            <person name="Rivero F."/>
            <person name="John U."/>
            <person name="Schleicher M."/>
            <person name="Eichinger L."/>
            <person name="Platzer M."/>
            <person name="Noegel A.A."/>
            <person name="Schaap P."/>
            <person name="Gloeckner G."/>
        </authorList>
    </citation>
    <scope>NUCLEOTIDE SEQUENCE [LARGE SCALE GENOMIC DNA]</scope>
    <source>
        <strain evidence="10">SH3</strain>
    </source>
</reference>
<evidence type="ECO:0000256" key="7">
    <source>
        <dbReference type="ARBA" id="ARBA00023242"/>
    </source>
</evidence>
<sequence length="419" mass="47584">MDAFVNDSSKTELPIKNLKTLLLKHEDNLENNTQHLDQVLAALDPRTQSMAYLIVLKVKCGDQRKNVQNFINQVSHFLSSFNGEQIRVIPQYFSQVSKHYVEQLYNTRVPSRGVLPLKRAVCVFPEKTNTLTPQHADFLQLCILSKCYHQALPIISESTTNLNPEQTNINVKDVLSYFYYAGIIFTALKKYKQALEAFRQAWTAPATALSAIAIEAYKKYYLVYLMVNGTIPGFPKYTPTVVQRTIKNHCKSYVEYGQTFTGGNVQEIHNKASAHAENFQKDKNLGLVKLSIRSIHRRNIKKLTQTFMTLSLKDIAEHVKLSPADAETTILKMIEDGEIFATINQKDGMVSFNENPETYSGNKILNELDTQIHNIVTLESKLTSINEQFATSPAFLKKILTNEKRSVSQYDNGMEDMIA</sequence>
<dbReference type="GO" id="GO:0005737">
    <property type="term" value="C:cytoplasm"/>
    <property type="evidence" value="ECO:0007669"/>
    <property type="project" value="UniProtKB-SubCell"/>
</dbReference>
<dbReference type="PANTHER" id="PTHR10758">
    <property type="entry name" value="26S PROTEASOME NON-ATPASE REGULATORY SUBUNIT 3/COP9 SIGNALOSOME COMPLEX SUBUNIT 3"/>
    <property type="match status" value="1"/>
</dbReference>
<organism evidence="9 10">
    <name type="scientific">Cavenderia fasciculata</name>
    <name type="common">Slime mold</name>
    <name type="synonym">Dictyostelium fasciculatum</name>
    <dbReference type="NCBI Taxonomy" id="261658"/>
    <lineage>
        <taxon>Eukaryota</taxon>
        <taxon>Amoebozoa</taxon>
        <taxon>Evosea</taxon>
        <taxon>Eumycetozoa</taxon>
        <taxon>Dictyostelia</taxon>
        <taxon>Acytosteliales</taxon>
        <taxon>Cavenderiaceae</taxon>
        <taxon>Cavenderia</taxon>
    </lineage>
</organism>
<dbReference type="STRING" id="1054147.F4QCH5"/>
<feature type="domain" description="PCI" evidence="8">
    <location>
        <begin position="190"/>
        <end position="357"/>
    </location>
</feature>
<evidence type="ECO:0000256" key="2">
    <source>
        <dbReference type="ARBA" id="ARBA00004496"/>
    </source>
</evidence>
<evidence type="ECO:0000256" key="4">
    <source>
        <dbReference type="ARBA" id="ARBA00014878"/>
    </source>
</evidence>